<feature type="domain" description="Retrovirus-related Pol polyprotein from transposon TNT 1-94-like beta-barrel" evidence="3">
    <location>
        <begin position="396"/>
        <end position="444"/>
    </location>
</feature>
<evidence type="ECO:0000259" key="2">
    <source>
        <dbReference type="Pfam" id="PF14244"/>
    </source>
</evidence>
<organism evidence="4 5">
    <name type="scientific">Cuscuta epithymum</name>
    <dbReference type="NCBI Taxonomy" id="186058"/>
    <lineage>
        <taxon>Eukaryota</taxon>
        <taxon>Viridiplantae</taxon>
        <taxon>Streptophyta</taxon>
        <taxon>Embryophyta</taxon>
        <taxon>Tracheophyta</taxon>
        <taxon>Spermatophyta</taxon>
        <taxon>Magnoliopsida</taxon>
        <taxon>eudicotyledons</taxon>
        <taxon>Gunneridae</taxon>
        <taxon>Pentapetalae</taxon>
        <taxon>asterids</taxon>
        <taxon>lamiids</taxon>
        <taxon>Solanales</taxon>
        <taxon>Convolvulaceae</taxon>
        <taxon>Cuscuteae</taxon>
        <taxon>Cuscuta</taxon>
        <taxon>Cuscuta subgen. Cuscuta</taxon>
    </lineage>
</organism>
<name>A0AAV0DTT5_9ASTE</name>
<reference evidence="4" key="1">
    <citation type="submission" date="2022-07" db="EMBL/GenBank/DDBJ databases">
        <authorList>
            <person name="Macas J."/>
            <person name="Novak P."/>
            <person name="Neumann P."/>
        </authorList>
    </citation>
    <scope>NUCLEOTIDE SEQUENCE</scope>
</reference>
<protein>
    <recommendedName>
        <fullName evidence="6">Retrotransposon Copia-like N-terminal domain-containing protein</fullName>
    </recommendedName>
</protein>
<evidence type="ECO:0000313" key="5">
    <source>
        <dbReference type="Proteomes" id="UP001152523"/>
    </source>
</evidence>
<evidence type="ECO:0008006" key="6">
    <source>
        <dbReference type="Google" id="ProtNLM"/>
    </source>
</evidence>
<keyword evidence="5" id="KW-1185">Reference proteome</keyword>
<dbReference type="EMBL" id="CAMAPF010000141">
    <property type="protein sequence ID" value="CAH9107153.1"/>
    <property type="molecule type" value="Genomic_DNA"/>
</dbReference>
<dbReference type="InterPro" id="IPR029472">
    <property type="entry name" value="Copia-like_N"/>
</dbReference>
<evidence type="ECO:0000256" key="1">
    <source>
        <dbReference type="SAM" id="MobiDB-lite"/>
    </source>
</evidence>
<dbReference type="PANTHER" id="PTHR37610:SF101">
    <property type="entry name" value="(RAPE) HYPOTHETICAL PROTEIN"/>
    <property type="match status" value="1"/>
</dbReference>
<dbReference type="PANTHER" id="PTHR37610">
    <property type="entry name" value="CCHC-TYPE DOMAIN-CONTAINING PROTEIN"/>
    <property type="match status" value="1"/>
</dbReference>
<feature type="domain" description="Retrotransposon Copia-like N-terminal" evidence="2">
    <location>
        <begin position="33"/>
        <end position="79"/>
    </location>
</feature>
<dbReference type="Pfam" id="PF22936">
    <property type="entry name" value="Pol_BBD"/>
    <property type="match status" value="1"/>
</dbReference>
<dbReference type="Pfam" id="PF14244">
    <property type="entry name" value="Retrotran_gag_3"/>
    <property type="match status" value="1"/>
</dbReference>
<gene>
    <name evidence="4" type="ORF">CEPIT_LOCUS17847</name>
</gene>
<dbReference type="AlphaFoldDB" id="A0AAV0DTT5"/>
<dbReference type="Proteomes" id="UP001152523">
    <property type="component" value="Unassembled WGS sequence"/>
</dbReference>
<sequence>MAGESTHTGGDGHREQPERWKINDPSSLYYLSSSDHPEMMICAVALKGESNYWEWATAMKNAFRAKRKMGFLDGTFERPTNIPRDLEDWLTVNSMAVGWIMTSVDPTLRSNLAYMESVRDLWTDLEARFSVGDAMRVHELKELLRNCKQHGQSVTDYFGQLKTLWEEYDGVRNFPQCKCNGCTCDLKKLFLKHVESEKTHNFLMGLDHETFKTLRSNILGADELPSLTKVYHMVVQEERHQNITKGRNEKPEAVAFATRTTLTSFPTAGGKDERSKCSYCHKPGHDIENCFRRTGIYPEWWQDNPGRGRGAKGRGGTGRGSCGRSGRGVGRGNVQAMHVGECRDDGADKHEVKGGSLHKPGFTDEQWQTLMKWMENCKGNSSEEKLIGMKMRYDLLLDSGASYHMTGNGHILKEKTKITSVAVTLPNGDVTQATHVGSTMLSTQLKTCLRGCRLEWVNDAGEFIIFGVWIKLKLTLWRVQTWEIYGTRGWDTRP</sequence>
<comment type="caution">
    <text evidence="4">The sequence shown here is derived from an EMBL/GenBank/DDBJ whole genome shotgun (WGS) entry which is preliminary data.</text>
</comment>
<feature type="region of interest" description="Disordered" evidence="1">
    <location>
        <begin position="303"/>
        <end position="332"/>
    </location>
</feature>
<feature type="compositionally biased region" description="Gly residues" evidence="1">
    <location>
        <begin position="313"/>
        <end position="331"/>
    </location>
</feature>
<accession>A0AAV0DTT5</accession>
<dbReference type="InterPro" id="IPR054722">
    <property type="entry name" value="PolX-like_BBD"/>
</dbReference>
<proteinExistence type="predicted"/>
<evidence type="ECO:0000259" key="3">
    <source>
        <dbReference type="Pfam" id="PF22936"/>
    </source>
</evidence>
<evidence type="ECO:0000313" key="4">
    <source>
        <dbReference type="EMBL" id="CAH9107153.1"/>
    </source>
</evidence>